<evidence type="ECO:0000259" key="12">
    <source>
        <dbReference type="PROSITE" id="PS50102"/>
    </source>
</evidence>
<dbReference type="InterPro" id="IPR000504">
    <property type="entry name" value="RRM_dom"/>
</dbReference>
<dbReference type="SUPFAM" id="SSF54928">
    <property type="entry name" value="RNA-binding domain, RBD"/>
    <property type="match status" value="2"/>
</dbReference>
<feature type="compositionally biased region" description="Gly residues" evidence="11">
    <location>
        <begin position="63"/>
        <end position="73"/>
    </location>
</feature>
<dbReference type="SMART" id="SM00360">
    <property type="entry name" value="RRM"/>
    <property type="match status" value="3"/>
</dbReference>
<evidence type="ECO:0000256" key="2">
    <source>
        <dbReference type="ARBA" id="ARBA00008434"/>
    </source>
</evidence>
<dbReference type="CDD" id="cd12232">
    <property type="entry name" value="RRM3_U2AF65"/>
    <property type="match status" value="1"/>
</dbReference>
<dbReference type="GO" id="GO:0003735">
    <property type="term" value="F:structural constituent of ribosome"/>
    <property type="evidence" value="ECO:0007669"/>
    <property type="project" value="InterPro"/>
</dbReference>
<comment type="caution">
    <text evidence="13">The sequence shown here is derived from an EMBL/GenBank/DDBJ whole genome shotgun (WGS) entry which is preliminary data.</text>
</comment>
<evidence type="ECO:0000256" key="1">
    <source>
        <dbReference type="ARBA" id="ARBA00004123"/>
    </source>
</evidence>
<dbReference type="GO" id="GO:0006397">
    <property type="term" value="P:mRNA processing"/>
    <property type="evidence" value="ECO:0007669"/>
    <property type="project" value="UniProtKB-KW"/>
</dbReference>
<dbReference type="PANTHER" id="PTHR23139">
    <property type="entry name" value="RNA-BINDING PROTEIN"/>
    <property type="match status" value="1"/>
</dbReference>
<dbReference type="Gene3D" id="1.10.287.10">
    <property type="entry name" value="S15/NS1, RNA-binding"/>
    <property type="match status" value="1"/>
</dbReference>
<dbReference type="InterPro" id="IPR012677">
    <property type="entry name" value="Nucleotide-bd_a/b_plait_sf"/>
</dbReference>
<dbReference type="GO" id="GO:0005840">
    <property type="term" value="C:ribosome"/>
    <property type="evidence" value="ECO:0007669"/>
    <property type="project" value="UniProtKB-KW"/>
</dbReference>
<evidence type="ECO:0000256" key="10">
    <source>
        <dbReference type="PROSITE-ProRule" id="PRU00176"/>
    </source>
</evidence>
<dbReference type="STRING" id="1093900.A0A507ANG8"/>
<feature type="domain" description="RRM" evidence="12">
    <location>
        <begin position="364"/>
        <end position="442"/>
    </location>
</feature>
<dbReference type="Gene3D" id="3.30.70.330">
    <property type="match status" value="3"/>
</dbReference>
<keyword evidence="6" id="KW-0689">Ribosomal protein</keyword>
<evidence type="ECO:0000256" key="7">
    <source>
        <dbReference type="ARBA" id="ARBA00023187"/>
    </source>
</evidence>
<dbReference type="InterPro" id="IPR000589">
    <property type="entry name" value="Ribosomal_uS15"/>
</dbReference>
<evidence type="ECO:0000256" key="5">
    <source>
        <dbReference type="ARBA" id="ARBA00022884"/>
    </source>
</evidence>
<comment type="similarity">
    <text evidence="2">Belongs to the universal ribosomal protein uS15 family.</text>
</comment>
<dbReference type="GO" id="GO:0006412">
    <property type="term" value="P:translation"/>
    <property type="evidence" value="ECO:0007669"/>
    <property type="project" value="InterPro"/>
</dbReference>
<dbReference type="GO" id="GO:0005634">
    <property type="term" value="C:nucleus"/>
    <property type="evidence" value="ECO:0007669"/>
    <property type="project" value="UniProtKB-SubCell"/>
</dbReference>
<evidence type="ECO:0000256" key="6">
    <source>
        <dbReference type="ARBA" id="ARBA00022980"/>
    </source>
</evidence>
<dbReference type="PROSITE" id="PS00362">
    <property type="entry name" value="RIBOSOMAL_S15"/>
    <property type="match status" value="1"/>
</dbReference>
<dbReference type="OrthoDB" id="10266058at2759"/>
<evidence type="ECO:0000256" key="9">
    <source>
        <dbReference type="ARBA" id="ARBA00023274"/>
    </source>
</evidence>
<keyword evidence="5 10" id="KW-0694">RNA-binding</keyword>
<organism evidence="13 14">
    <name type="scientific">Thyridium curvatum</name>
    <dbReference type="NCBI Taxonomy" id="1093900"/>
    <lineage>
        <taxon>Eukaryota</taxon>
        <taxon>Fungi</taxon>
        <taxon>Dikarya</taxon>
        <taxon>Ascomycota</taxon>
        <taxon>Pezizomycotina</taxon>
        <taxon>Sordariomycetes</taxon>
        <taxon>Sordariomycetidae</taxon>
        <taxon>Thyridiales</taxon>
        <taxon>Thyridiaceae</taxon>
        <taxon>Thyridium</taxon>
    </lineage>
</organism>
<name>A0A507ANG8_9PEZI</name>
<feature type="compositionally biased region" description="Basic and acidic residues" evidence="11">
    <location>
        <begin position="25"/>
        <end position="41"/>
    </location>
</feature>
<dbReference type="Proteomes" id="UP000319257">
    <property type="component" value="Unassembled WGS sequence"/>
</dbReference>
<accession>A0A507ANG8</accession>
<keyword evidence="8" id="KW-0539">Nucleus</keyword>
<dbReference type="CDD" id="cd12231">
    <property type="entry name" value="RRM2_U2AF65"/>
    <property type="match status" value="1"/>
</dbReference>
<dbReference type="AlphaFoldDB" id="A0A507ANG8"/>
<dbReference type="Pfam" id="PF00076">
    <property type="entry name" value="RRM_1"/>
    <property type="match status" value="2"/>
</dbReference>
<feature type="compositionally biased region" description="Low complexity" evidence="11">
    <location>
        <begin position="599"/>
        <end position="609"/>
    </location>
</feature>
<feature type="compositionally biased region" description="Basic and acidic residues" evidence="11">
    <location>
        <begin position="82"/>
        <end position="151"/>
    </location>
</feature>
<dbReference type="FunFam" id="3.30.70.330:FF:000097">
    <property type="entry name" value="U2 snRNP auxiliary factor large subunit"/>
    <property type="match status" value="1"/>
</dbReference>
<dbReference type="InParanoid" id="A0A507ANG8"/>
<dbReference type="Gene3D" id="4.10.860.130">
    <property type="match status" value="1"/>
</dbReference>
<proteinExistence type="inferred from homology"/>
<dbReference type="SMART" id="SM01387">
    <property type="entry name" value="Ribosomal_S15"/>
    <property type="match status" value="1"/>
</dbReference>
<sequence length="750" mass="82379">MNGDSYSSRDGGRHGGSSRDYQGSRGDREDRRDRDRGDRGDRPRRRSRSPEYRGSRGSRRDGGGGGGGGGGGEVDTYSSSRSHRDREREDRYSGRGSDRRDREPWDRDRGGRRDARRDDDDRRGGYREDDRRGGRRDNRDRDHDRERERRRSASPPPKKREPTPDLTDVVPILERKRRLTQWDIKPPGYENVTAEQAKLSGMFSLPGAPRQQAMDPTKLQAFMNNAPGTTVNSAALKPGNSRQAKRLLVSNLPPSATEDSLMSFLNLQLGGLNMVESTDPVVMCQISGDKSFALVEFRSSSDATVALAFDGITMEADDSANGTAEGAGAGLVIRRPKDYIVPAVADESGYEPGVVSSVVLDTPNKISISSIPPFLTEEQVTELLVSFGELKAFSLAKDRSTEESRGVAFCEYVDPASTDIAIQGLNGMEIGDRRLKVKKASIGITQVAGVEMGVNAMSMLAGTTSTDSELSRVLQLLNMVTADELMDNDEYEEICDDVREECSKFGTILELKVPRPVGGSRQSAGVGKIFVKFDTTDACTKALRALAGRKFADRTVVATYFPENDGKGELTDKWNDRSSQLDVIEARLRNFSPSPPPSSTFATASPPAANMGRLHSKGKGISASAIPYSRNAPSWLKTTPEQVVDQICKLAKKGATPSQIGVVLRDSHGIAQVKIVTGLAPELPEDLYMLIKKAVAVRKHLERNRKDKDSKFRLILIESRIHRLSRYYKTVGVLPPTWKYESATASTIVA</sequence>
<dbReference type="InterPro" id="IPR009068">
    <property type="entry name" value="uS15_NS1_RNA-bd_sf"/>
</dbReference>
<dbReference type="CDD" id="cd00353">
    <property type="entry name" value="Ribosomal_S15p_S13e"/>
    <property type="match status" value="1"/>
</dbReference>
<dbReference type="GO" id="GO:1990904">
    <property type="term" value="C:ribonucleoprotein complex"/>
    <property type="evidence" value="ECO:0007669"/>
    <property type="project" value="UniProtKB-KW"/>
</dbReference>
<evidence type="ECO:0000313" key="13">
    <source>
        <dbReference type="EMBL" id="TPX11462.1"/>
    </source>
</evidence>
<gene>
    <name evidence="13" type="ORF">E0L32_007881</name>
</gene>
<dbReference type="FunFam" id="1.10.287.10:FF:000003">
    <property type="entry name" value="40S ribosomal protein S13"/>
    <property type="match status" value="1"/>
</dbReference>
<dbReference type="SMART" id="SM01386">
    <property type="entry name" value="Ribosomal_S13_N"/>
    <property type="match status" value="1"/>
</dbReference>
<evidence type="ECO:0000256" key="8">
    <source>
        <dbReference type="ARBA" id="ARBA00023242"/>
    </source>
</evidence>
<dbReference type="RefSeq" id="XP_030993173.1">
    <property type="nucleotide sequence ID" value="XM_031142673.1"/>
</dbReference>
<evidence type="ECO:0000256" key="3">
    <source>
        <dbReference type="ARBA" id="ARBA00022664"/>
    </source>
</evidence>
<keyword evidence="7" id="KW-0508">mRNA splicing</keyword>
<keyword evidence="3" id="KW-0507">mRNA processing</keyword>
<dbReference type="GO" id="GO:0008380">
    <property type="term" value="P:RNA splicing"/>
    <property type="evidence" value="ECO:0007669"/>
    <property type="project" value="UniProtKB-KW"/>
</dbReference>
<keyword evidence="9" id="KW-0687">Ribonucleoprotein</keyword>
<dbReference type="Pfam" id="PF00312">
    <property type="entry name" value="Ribosomal_S15"/>
    <property type="match status" value="1"/>
</dbReference>
<comment type="subcellular location">
    <subcellularLocation>
        <location evidence="1">Nucleus</location>
    </subcellularLocation>
</comment>
<dbReference type="InterPro" id="IPR012606">
    <property type="entry name" value="Ribosomal_uS15_N"/>
</dbReference>
<protein>
    <recommendedName>
        <fullName evidence="12">RRM domain-containing protein</fullName>
    </recommendedName>
</protein>
<feature type="compositionally biased region" description="Basic and acidic residues" evidence="11">
    <location>
        <begin position="48"/>
        <end position="62"/>
    </location>
</feature>
<dbReference type="GO" id="GO:0003723">
    <property type="term" value="F:RNA binding"/>
    <property type="evidence" value="ECO:0007669"/>
    <property type="project" value="UniProtKB-UniRule"/>
</dbReference>
<evidence type="ECO:0000256" key="4">
    <source>
        <dbReference type="ARBA" id="ARBA00022737"/>
    </source>
</evidence>
<dbReference type="GeneID" id="41975328"/>
<dbReference type="NCBIfam" id="TIGR01642">
    <property type="entry name" value="U2AF_lg"/>
    <property type="match status" value="1"/>
</dbReference>
<dbReference type="Pfam" id="PF08069">
    <property type="entry name" value="Ribosomal_S13_N"/>
    <property type="match status" value="1"/>
</dbReference>
<feature type="region of interest" description="Disordered" evidence="11">
    <location>
        <begin position="1"/>
        <end position="168"/>
    </location>
</feature>
<keyword evidence="4" id="KW-0677">Repeat</keyword>
<keyword evidence="14" id="KW-1185">Reference proteome</keyword>
<evidence type="ECO:0000313" key="14">
    <source>
        <dbReference type="Proteomes" id="UP000319257"/>
    </source>
</evidence>
<dbReference type="EMBL" id="SKBQ01000049">
    <property type="protein sequence ID" value="TPX11462.1"/>
    <property type="molecule type" value="Genomic_DNA"/>
</dbReference>
<feature type="region of interest" description="Disordered" evidence="11">
    <location>
        <begin position="592"/>
        <end position="615"/>
    </location>
</feature>
<feature type="domain" description="RRM" evidence="12">
    <location>
        <begin position="472"/>
        <end position="563"/>
    </location>
</feature>
<reference evidence="13 14" key="1">
    <citation type="submission" date="2019-06" db="EMBL/GenBank/DDBJ databases">
        <title>Draft genome sequence of the filamentous fungus Phialemoniopsis curvata isolated from diesel fuel.</title>
        <authorList>
            <person name="Varaljay V.A."/>
            <person name="Lyon W.J."/>
            <person name="Crouch A.L."/>
            <person name="Drake C.E."/>
            <person name="Hollomon J.M."/>
            <person name="Nadeau L.J."/>
            <person name="Nunn H.S."/>
            <person name="Stevenson B.S."/>
            <person name="Bojanowski C.L."/>
            <person name="Crookes-Goodson W.J."/>
        </authorList>
    </citation>
    <scope>NUCLEOTIDE SEQUENCE [LARGE SCALE GENOMIC DNA]</scope>
    <source>
        <strain evidence="13 14">D216</strain>
    </source>
</reference>
<evidence type="ECO:0000256" key="11">
    <source>
        <dbReference type="SAM" id="MobiDB-lite"/>
    </source>
</evidence>
<feature type="domain" description="RRM" evidence="12">
    <location>
        <begin position="245"/>
        <end position="338"/>
    </location>
</feature>
<dbReference type="InterPro" id="IPR035979">
    <property type="entry name" value="RBD_domain_sf"/>
</dbReference>
<dbReference type="PROSITE" id="PS50102">
    <property type="entry name" value="RRM"/>
    <property type="match status" value="3"/>
</dbReference>
<dbReference type="SUPFAM" id="SSF47060">
    <property type="entry name" value="S15/NS1 RNA-binding domain"/>
    <property type="match status" value="1"/>
</dbReference>
<dbReference type="InterPro" id="IPR006529">
    <property type="entry name" value="U2AF_lg"/>
</dbReference>